<gene>
    <name evidence="3" type="ORF">HDA37_000515</name>
</gene>
<evidence type="ECO:0000313" key="3">
    <source>
        <dbReference type="EMBL" id="NYG00230.1"/>
    </source>
</evidence>
<dbReference type="Proteomes" id="UP000549695">
    <property type="component" value="Unassembled WGS sequence"/>
</dbReference>
<reference evidence="3 4" key="1">
    <citation type="submission" date="2020-07" db="EMBL/GenBank/DDBJ databases">
        <title>Sequencing the genomes of 1000 actinobacteria strains.</title>
        <authorList>
            <person name="Klenk H.-P."/>
        </authorList>
    </citation>
    <scope>NUCLEOTIDE SEQUENCE [LARGE SCALE GENOMIC DNA]</scope>
    <source>
        <strain evidence="3 4">DSM 44749</strain>
    </source>
</reference>
<dbReference type="InterPro" id="IPR013656">
    <property type="entry name" value="PAS_4"/>
</dbReference>
<dbReference type="EMBL" id="JACCCZ010000001">
    <property type="protein sequence ID" value="NYG00230.1"/>
    <property type="molecule type" value="Genomic_DNA"/>
</dbReference>
<dbReference type="Gene3D" id="1.10.10.10">
    <property type="entry name" value="Winged helix-like DNA-binding domain superfamily/Winged helix DNA-binding domain"/>
    <property type="match status" value="1"/>
</dbReference>
<dbReference type="Pfam" id="PF08448">
    <property type="entry name" value="PAS_4"/>
    <property type="match status" value="1"/>
</dbReference>
<keyword evidence="4" id="KW-1185">Reference proteome</keyword>
<dbReference type="InterPro" id="IPR011006">
    <property type="entry name" value="CheY-like_superfamily"/>
</dbReference>
<organism evidence="3 4">
    <name type="scientific">Pseudonocardia alni</name>
    <name type="common">Amycolata alni</name>
    <dbReference type="NCBI Taxonomy" id="33907"/>
    <lineage>
        <taxon>Bacteria</taxon>
        <taxon>Bacillati</taxon>
        <taxon>Actinomycetota</taxon>
        <taxon>Actinomycetes</taxon>
        <taxon>Pseudonocardiales</taxon>
        <taxon>Pseudonocardiaceae</taxon>
        <taxon>Pseudonocardia</taxon>
    </lineage>
</organism>
<dbReference type="SMART" id="SM01012">
    <property type="entry name" value="ANTAR"/>
    <property type="match status" value="1"/>
</dbReference>
<name>A0A852VW46_PSEA5</name>
<evidence type="ECO:0000259" key="2">
    <source>
        <dbReference type="PROSITE" id="PS50921"/>
    </source>
</evidence>
<dbReference type="AlphaFoldDB" id="A0A852VW46"/>
<accession>A0A852VW46</accession>
<dbReference type="CDD" id="cd00130">
    <property type="entry name" value="PAS"/>
    <property type="match status" value="1"/>
</dbReference>
<dbReference type="SUPFAM" id="SSF55785">
    <property type="entry name" value="PYP-like sensor domain (PAS domain)"/>
    <property type="match status" value="1"/>
</dbReference>
<feature type="region of interest" description="Disordered" evidence="1">
    <location>
        <begin position="171"/>
        <end position="202"/>
    </location>
</feature>
<dbReference type="SUPFAM" id="SSF52172">
    <property type="entry name" value="CheY-like"/>
    <property type="match status" value="1"/>
</dbReference>
<comment type="caution">
    <text evidence="3">The sequence shown here is derived from an EMBL/GenBank/DDBJ whole genome shotgun (WGS) entry which is preliminary data.</text>
</comment>
<evidence type="ECO:0000313" key="4">
    <source>
        <dbReference type="Proteomes" id="UP000549695"/>
    </source>
</evidence>
<dbReference type="InterPro" id="IPR000014">
    <property type="entry name" value="PAS"/>
</dbReference>
<dbReference type="GeneID" id="98050341"/>
<dbReference type="InterPro" id="IPR036388">
    <property type="entry name" value="WH-like_DNA-bd_sf"/>
</dbReference>
<sequence length="291" mass="30730">MPPGGPEARLLRAINDNPLFQTTRSPYAVLDRSLRIRAVNPAWLEATLREPGEALDRPLFDVFPDNPAAPDVGAVAAVTASLLRVLRRGARDDIGLQRYDVPAPRGAEGFVEKYWVGAHSPARDPRGRLAGILVHIEDVTPLWPVRAEVDDAVPGDGLGTLVDRAPRCGQDDNAADAPGGRTGGAVPGFSGYGPAAPPGSHLPALPADPVPAVALIRELATEGEALRRRFGRHVAIEQAKGVLMATRGCGPEEAFALLRELSQTTNTKLRQVALSVVENAARGEPSGRCGG</sequence>
<dbReference type="Gene3D" id="3.30.450.20">
    <property type="entry name" value="PAS domain"/>
    <property type="match status" value="1"/>
</dbReference>
<dbReference type="GO" id="GO:0003723">
    <property type="term" value="F:RNA binding"/>
    <property type="evidence" value="ECO:0007669"/>
    <property type="project" value="InterPro"/>
</dbReference>
<evidence type="ECO:0000256" key="1">
    <source>
        <dbReference type="SAM" id="MobiDB-lite"/>
    </source>
</evidence>
<dbReference type="RefSeq" id="WP_179760089.1">
    <property type="nucleotide sequence ID" value="NZ_BAAAJZ010000011.1"/>
</dbReference>
<dbReference type="InterPro" id="IPR005561">
    <property type="entry name" value="ANTAR"/>
</dbReference>
<dbReference type="Pfam" id="PF03861">
    <property type="entry name" value="ANTAR"/>
    <property type="match status" value="1"/>
</dbReference>
<protein>
    <recommendedName>
        <fullName evidence="2">ANTAR domain-containing protein</fullName>
    </recommendedName>
</protein>
<dbReference type="InterPro" id="IPR035965">
    <property type="entry name" value="PAS-like_dom_sf"/>
</dbReference>
<feature type="domain" description="ANTAR" evidence="2">
    <location>
        <begin position="216"/>
        <end position="277"/>
    </location>
</feature>
<dbReference type="PROSITE" id="PS50921">
    <property type="entry name" value="ANTAR"/>
    <property type="match status" value="1"/>
</dbReference>
<proteinExistence type="predicted"/>